<dbReference type="GO" id="GO:0004497">
    <property type="term" value="F:monooxygenase activity"/>
    <property type="evidence" value="ECO:0007669"/>
    <property type="project" value="UniProtKB-KW"/>
</dbReference>
<name>A0A4V4JQW3_AURPU</name>
<comment type="similarity">
    <text evidence="2">Belongs to the paxM FAD-dependent monooxygenase family.</text>
</comment>
<accession>A0A4V4JQW3</accession>
<dbReference type="PANTHER" id="PTHR13789">
    <property type="entry name" value="MONOOXYGENASE"/>
    <property type="match status" value="1"/>
</dbReference>
<evidence type="ECO:0000256" key="5">
    <source>
        <dbReference type="ARBA" id="ARBA00023002"/>
    </source>
</evidence>
<evidence type="ECO:0000256" key="3">
    <source>
        <dbReference type="ARBA" id="ARBA00022630"/>
    </source>
</evidence>
<protein>
    <recommendedName>
        <fullName evidence="7">FAD-binding domain-containing protein</fullName>
    </recommendedName>
</protein>
<feature type="domain" description="FAD-binding" evidence="7">
    <location>
        <begin position="61"/>
        <end position="276"/>
    </location>
</feature>
<gene>
    <name evidence="8" type="ORF">D6D01_09735</name>
</gene>
<keyword evidence="4" id="KW-0274">FAD</keyword>
<keyword evidence="3" id="KW-0285">Flavoprotein</keyword>
<dbReference type="InterPro" id="IPR036188">
    <property type="entry name" value="FAD/NAD-bd_sf"/>
</dbReference>
<keyword evidence="5" id="KW-0560">Oxidoreductase</keyword>
<comment type="cofactor">
    <cofactor evidence="1">
        <name>FAD</name>
        <dbReference type="ChEBI" id="CHEBI:57692"/>
    </cofactor>
</comment>
<dbReference type="AlphaFoldDB" id="A0A4V4JQW3"/>
<keyword evidence="6" id="KW-0503">Monooxygenase</keyword>
<evidence type="ECO:0000256" key="1">
    <source>
        <dbReference type="ARBA" id="ARBA00001974"/>
    </source>
</evidence>
<dbReference type="SUPFAM" id="SSF51905">
    <property type="entry name" value="FAD/NAD(P)-binding domain"/>
    <property type="match status" value="1"/>
</dbReference>
<dbReference type="InterPro" id="IPR002938">
    <property type="entry name" value="FAD-bd"/>
</dbReference>
<dbReference type="InterPro" id="IPR050493">
    <property type="entry name" value="FAD-dep_Monooxygenase_BioMet"/>
</dbReference>
<organism evidence="8 9">
    <name type="scientific">Aureobasidium pullulans</name>
    <name type="common">Black yeast</name>
    <name type="synonym">Pullularia pullulans</name>
    <dbReference type="NCBI Taxonomy" id="5580"/>
    <lineage>
        <taxon>Eukaryota</taxon>
        <taxon>Fungi</taxon>
        <taxon>Dikarya</taxon>
        <taxon>Ascomycota</taxon>
        <taxon>Pezizomycotina</taxon>
        <taxon>Dothideomycetes</taxon>
        <taxon>Dothideomycetidae</taxon>
        <taxon>Dothideales</taxon>
        <taxon>Saccotheciaceae</taxon>
        <taxon>Aureobasidium</taxon>
    </lineage>
</organism>
<evidence type="ECO:0000256" key="2">
    <source>
        <dbReference type="ARBA" id="ARBA00007992"/>
    </source>
</evidence>
<evidence type="ECO:0000256" key="4">
    <source>
        <dbReference type="ARBA" id="ARBA00022827"/>
    </source>
</evidence>
<dbReference type="Pfam" id="PF01494">
    <property type="entry name" value="FAD_binding_3"/>
    <property type="match status" value="1"/>
</dbReference>
<evidence type="ECO:0000256" key="6">
    <source>
        <dbReference type="ARBA" id="ARBA00023033"/>
    </source>
</evidence>
<reference evidence="8 9" key="1">
    <citation type="submission" date="2018-10" db="EMBL/GenBank/DDBJ databases">
        <title>Fifty Aureobasidium pullulans genomes reveal a recombining polyextremotolerant generalist.</title>
        <authorList>
            <person name="Gostincar C."/>
            <person name="Turk M."/>
            <person name="Zajc J."/>
            <person name="Gunde-Cimerman N."/>
        </authorList>
    </citation>
    <scope>NUCLEOTIDE SEQUENCE [LARGE SCALE GENOMIC DNA]</scope>
    <source>
        <strain evidence="8 9">EXF-6604</strain>
    </source>
</reference>
<sequence>MSVFGHWPQMEKEIEEEQYDADNYEAKMYGSALPEFNDLEKAEAIDAATARKGPHVGFMQGRVKFFNMLLRQIKRCGIQIQWGKRITEYYEKEEAGVGGTVLENCEHLEADIIVAAERIKTTSVQLLTGYSPEPKDSGQSMYRTGYAPDFTKHDPAVLEHWPVKPGDKPEWQFWLSNGLHLSAMISSDMVVWGLTHEDEYGNDCDETYDWQPNADPNLVHWELRWRDLNRQWTSDGGRIVQVGDSAHPFLPASGNGATQALEDAVSLAKCLQLAGRSNAAVATKVHNRLRYERFSCAQMMSFVNTQQHHFTDWTMIAVNP</sequence>
<evidence type="ECO:0000259" key="7">
    <source>
        <dbReference type="Pfam" id="PF01494"/>
    </source>
</evidence>
<evidence type="ECO:0000313" key="9">
    <source>
        <dbReference type="Proteomes" id="UP000306584"/>
    </source>
</evidence>
<dbReference type="EMBL" id="QZBD01000717">
    <property type="protein sequence ID" value="THY07663.1"/>
    <property type="molecule type" value="Genomic_DNA"/>
</dbReference>
<dbReference type="GO" id="GO:0071949">
    <property type="term" value="F:FAD binding"/>
    <property type="evidence" value="ECO:0007669"/>
    <property type="project" value="InterPro"/>
</dbReference>
<evidence type="ECO:0000313" key="8">
    <source>
        <dbReference type="EMBL" id="THY07663.1"/>
    </source>
</evidence>
<dbReference type="Proteomes" id="UP000306584">
    <property type="component" value="Unassembled WGS sequence"/>
</dbReference>
<dbReference type="PANTHER" id="PTHR13789:SF315">
    <property type="entry name" value="FAD-DEPENDENT MONOOXYGENASE MDPD"/>
    <property type="match status" value="1"/>
</dbReference>
<dbReference type="Gene3D" id="3.50.50.60">
    <property type="entry name" value="FAD/NAD(P)-binding domain"/>
    <property type="match status" value="1"/>
</dbReference>
<comment type="caution">
    <text evidence="8">The sequence shown here is derived from an EMBL/GenBank/DDBJ whole genome shotgun (WGS) entry which is preliminary data.</text>
</comment>
<proteinExistence type="inferred from homology"/>